<dbReference type="EMBL" id="BAFK01000002">
    <property type="protein sequence ID" value="GAB57450.1"/>
    <property type="molecule type" value="Genomic_DNA"/>
</dbReference>
<dbReference type="InterPro" id="IPR025388">
    <property type="entry name" value="Alginate_export_dom"/>
</dbReference>
<comment type="caution">
    <text evidence="2">The sequence shown here is derived from an EMBL/GenBank/DDBJ whole genome shotgun (WGS) entry which is preliminary data.</text>
</comment>
<proteinExistence type="predicted"/>
<dbReference type="STRING" id="562729.RNAN_0418"/>
<sequence>MQHNQYSALCGVEMLIRFYVALQKICLSVAGVVVMTVTASASSPPAYERLRQDENWSAWCRDNPDSEYPYKCLRPTKESLLSVGGEGRWRYAVTNGANWQDDTDGSDGAFLQRYVVFADWRLSPSVRIYTQLYSALSAGLEQGPSPLDENRLSFQQVFVQFSDDERWQVRLGRQELAFGTGRLVDAREGPNVRRRYDALRLTSQVKSWQIDAFVGRPWQTFQGSFDDRLDHKQAFWGIYAVNDDDEWHNLDLYYLGYRNDEANYLQGSGAEHRHTLGTRLAGTSGGLTLNWELAFQFGRFNEQDIRAWTIAADTRFALKRYPLTSVGVSANVASGDKNPDDNTLGTFNPLFPRGNYFSELALLGPRNFYNVQPYLTFQPHSAVEVTSAVNFYWRLSTEDGVYGPGGNLLNVDSTSDRRYVATEFSLSTKVSLTDATTLSLVYGRSFPAALVQQTGNRGETDYVEFTAKVLF</sequence>
<dbReference type="Pfam" id="PF13372">
    <property type="entry name" value="Alginate_exp"/>
    <property type="match status" value="1"/>
</dbReference>
<dbReference type="AlphaFoldDB" id="I1DTS2"/>
<evidence type="ECO:0000313" key="3">
    <source>
        <dbReference type="Proteomes" id="UP000004374"/>
    </source>
</evidence>
<keyword evidence="3" id="KW-1185">Reference proteome</keyword>
<protein>
    <recommendedName>
        <fullName evidence="1">Alginate export domain-containing protein</fullName>
    </recommendedName>
</protein>
<organism evidence="2 3">
    <name type="scientific">Rheinheimera nanhaiensis E407-8</name>
    <dbReference type="NCBI Taxonomy" id="562729"/>
    <lineage>
        <taxon>Bacteria</taxon>
        <taxon>Pseudomonadati</taxon>
        <taxon>Pseudomonadota</taxon>
        <taxon>Gammaproteobacteria</taxon>
        <taxon>Chromatiales</taxon>
        <taxon>Chromatiaceae</taxon>
        <taxon>Rheinheimera</taxon>
    </lineage>
</organism>
<evidence type="ECO:0000259" key="1">
    <source>
        <dbReference type="Pfam" id="PF13372"/>
    </source>
</evidence>
<evidence type="ECO:0000313" key="2">
    <source>
        <dbReference type="EMBL" id="GAB57450.1"/>
    </source>
</evidence>
<name>I1DTS2_9GAMM</name>
<reference evidence="2 3" key="1">
    <citation type="journal article" date="2012" name="J. Bacteriol.">
        <title>Genome Sequence of the Protease-Producing Bacterium Rheinheimera nanhaiensis E407-8T, Isolated from Deep-Sea Sediment of the South China Sea.</title>
        <authorList>
            <person name="Zhang X.-Y."/>
            <person name="Zhang Y.-J."/>
            <person name="Qin Q.-L."/>
            <person name="Xie B.-B."/>
            <person name="Chen X.-L."/>
            <person name="Zhou B.-C."/>
            <person name="Zhang Y.-Z."/>
        </authorList>
    </citation>
    <scope>NUCLEOTIDE SEQUENCE [LARGE SCALE GENOMIC DNA]</scope>
    <source>
        <strain evidence="2 3">E407-8</strain>
    </source>
</reference>
<gene>
    <name evidence="2" type="ORF">RNAN_0418</name>
</gene>
<dbReference type="Proteomes" id="UP000004374">
    <property type="component" value="Unassembled WGS sequence"/>
</dbReference>
<dbReference type="RefSeq" id="WP_008218265.1">
    <property type="nucleotide sequence ID" value="NZ_BAFK01000002.1"/>
</dbReference>
<dbReference type="OrthoDB" id="9766302at2"/>
<accession>I1DTS2</accession>
<feature type="domain" description="Alginate export" evidence="1">
    <location>
        <begin position="81"/>
        <end position="457"/>
    </location>
</feature>